<dbReference type="InterPro" id="IPR003774">
    <property type="entry name" value="AlgH-like"/>
</dbReference>
<dbReference type="PANTHER" id="PTHR30327">
    <property type="entry name" value="UNCHARACTERIZED PROTEIN YQGE"/>
    <property type="match status" value="1"/>
</dbReference>
<dbReference type="AlphaFoldDB" id="A0A381SA18"/>
<dbReference type="PANTHER" id="PTHR30327:SF1">
    <property type="entry name" value="UPF0301 PROTEIN YQGE"/>
    <property type="match status" value="1"/>
</dbReference>
<reference evidence="1" key="1">
    <citation type="submission" date="2018-05" db="EMBL/GenBank/DDBJ databases">
        <authorList>
            <person name="Lanie J.A."/>
            <person name="Ng W.-L."/>
            <person name="Kazmierczak K.M."/>
            <person name="Andrzejewski T.M."/>
            <person name="Davidsen T.M."/>
            <person name="Wayne K.J."/>
            <person name="Tettelin H."/>
            <person name="Glass J.I."/>
            <person name="Rusch D."/>
            <person name="Podicherti R."/>
            <person name="Tsui H.-C.T."/>
            <person name="Winkler M.E."/>
        </authorList>
    </citation>
    <scope>NUCLEOTIDE SEQUENCE</scope>
</reference>
<proteinExistence type="inferred from homology"/>
<gene>
    <name evidence="1" type="ORF">METZ01_LOCUS53730</name>
</gene>
<sequence length="191" mass="21351">MPEQSNQEYGKGYFLIANPVLPDPNFSRTVVLLCNHDDVGSFGLVINRSALVNSKEVFKEMGISGFPSGKIYLGGPVSPSQVFYLCRSEEPLPELETICDGVYLGMSSELLDNLMTRFKNPEKNIRFYLGYSGWGAGQLAGEMTRLSWLTSQACGKFVFQENEDGIWANVVRSLGKDYEYLIQAPVNPQWN</sequence>
<organism evidence="1">
    <name type="scientific">marine metagenome</name>
    <dbReference type="NCBI Taxonomy" id="408172"/>
    <lineage>
        <taxon>unclassified sequences</taxon>
        <taxon>metagenomes</taxon>
        <taxon>ecological metagenomes</taxon>
    </lineage>
</organism>
<dbReference type="HAMAP" id="MF_00758">
    <property type="entry name" value="UPF0301"/>
    <property type="match status" value="1"/>
</dbReference>
<dbReference type="EMBL" id="UINC01002846">
    <property type="protein sequence ID" value="SVA00876.1"/>
    <property type="molecule type" value="Genomic_DNA"/>
</dbReference>
<evidence type="ECO:0000313" key="1">
    <source>
        <dbReference type="EMBL" id="SVA00876.1"/>
    </source>
</evidence>
<dbReference type="Gene3D" id="3.40.1740.10">
    <property type="entry name" value="VC0467-like"/>
    <property type="match status" value="1"/>
</dbReference>
<accession>A0A381SA18</accession>
<dbReference type="SUPFAM" id="SSF143456">
    <property type="entry name" value="VC0467-like"/>
    <property type="match status" value="1"/>
</dbReference>
<dbReference type="Pfam" id="PF02622">
    <property type="entry name" value="DUF179"/>
    <property type="match status" value="1"/>
</dbReference>
<name>A0A381SA18_9ZZZZ</name>
<dbReference type="GO" id="GO:0005829">
    <property type="term" value="C:cytosol"/>
    <property type="evidence" value="ECO:0007669"/>
    <property type="project" value="TreeGrafter"/>
</dbReference>
<protein>
    <submittedName>
        <fullName evidence="1">Uncharacterized protein</fullName>
    </submittedName>
</protein>